<dbReference type="NCBIfam" id="TIGR00254">
    <property type="entry name" value="GGDEF"/>
    <property type="match status" value="1"/>
</dbReference>
<dbReference type="SMART" id="SM00267">
    <property type="entry name" value="GGDEF"/>
    <property type="match status" value="1"/>
</dbReference>
<dbReference type="Pfam" id="PF08447">
    <property type="entry name" value="PAS_3"/>
    <property type="match status" value="1"/>
</dbReference>
<dbReference type="Gene3D" id="1.10.3210.10">
    <property type="entry name" value="Hypothetical protein af1432"/>
    <property type="match status" value="1"/>
</dbReference>
<dbReference type="SUPFAM" id="SSF109604">
    <property type="entry name" value="HD-domain/PDEase-like"/>
    <property type="match status" value="1"/>
</dbReference>
<evidence type="ECO:0000313" key="7">
    <source>
        <dbReference type="Proteomes" id="UP000623681"/>
    </source>
</evidence>
<dbReference type="Gene3D" id="6.10.340.10">
    <property type="match status" value="1"/>
</dbReference>
<dbReference type="PROSITE" id="PS51832">
    <property type="entry name" value="HD_GYP"/>
    <property type="match status" value="1"/>
</dbReference>
<keyword evidence="1" id="KW-0812">Transmembrane</keyword>
<dbReference type="SMART" id="SM00471">
    <property type="entry name" value="HDc"/>
    <property type="match status" value="1"/>
</dbReference>
<dbReference type="PROSITE" id="PS50887">
    <property type="entry name" value="GGDEF"/>
    <property type="match status" value="1"/>
</dbReference>
<feature type="transmembrane region" description="Helical" evidence="1">
    <location>
        <begin position="259"/>
        <end position="283"/>
    </location>
</feature>
<dbReference type="EMBL" id="JAESWA010000022">
    <property type="protein sequence ID" value="MBL4932300.1"/>
    <property type="molecule type" value="Genomic_DNA"/>
</dbReference>
<feature type="domain" description="PAC" evidence="2">
    <location>
        <begin position="419"/>
        <end position="472"/>
    </location>
</feature>
<gene>
    <name evidence="6" type="ORF">JK634_10815</name>
</gene>
<dbReference type="InterPro" id="IPR043128">
    <property type="entry name" value="Rev_trsase/Diguanyl_cyclase"/>
</dbReference>
<evidence type="ECO:0000259" key="5">
    <source>
        <dbReference type="PROSITE" id="PS51832"/>
    </source>
</evidence>
<dbReference type="Proteomes" id="UP000623681">
    <property type="component" value="Unassembled WGS sequence"/>
</dbReference>
<keyword evidence="7" id="KW-1185">Reference proteome</keyword>
<dbReference type="InterPro" id="IPR007892">
    <property type="entry name" value="CHASE4"/>
</dbReference>
<dbReference type="PROSITE" id="PS50885">
    <property type="entry name" value="HAMP"/>
    <property type="match status" value="1"/>
</dbReference>
<keyword evidence="1" id="KW-1133">Transmembrane helix</keyword>
<protein>
    <submittedName>
        <fullName evidence="6">Diguanylate cyclase</fullName>
    </submittedName>
</protein>
<dbReference type="Gene3D" id="3.30.70.270">
    <property type="match status" value="1"/>
</dbReference>
<dbReference type="GO" id="GO:0007165">
    <property type="term" value="P:signal transduction"/>
    <property type="evidence" value="ECO:0007669"/>
    <property type="project" value="InterPro"/>
</dbReference>
<evidence type="ECO:0000259" key="4">
    <source>
        <dbReference type="PROSITE" id="PS50887"/>
    </source>
</evidence>
<dbReference type="InterPro" id="IPR000160">
    <property type="entry name" value="GGDEF_dom"/>
</dbReference>
<organism evidence="6 7">
    <name type="scientific">Clostridium paridis</name>
    <dbReference type="NCBI Taxonomy" id="2803863"/>
    <lineage>
        <taxon>Bacteria</taxon>
        <taxon>Bacillati</taxon>
        <taxon>Bacillota</taxon>
        <taxon>Clostridia</taxon>
        <taxon>Eubacteriales</taxon>
        <taxon>Clostridiaceae</taxon>
        <taxon>Clostridium</taxon>
    </lineage>
</organism>
<evidence type="ECO:0000259" key="3">
    <source>
        <dbReference type="PROSITE" id="PS50885"/>
    </source>
</evidence>
<dbReference type="Pfam" id="PF00990">
    <property type="entry name" value="GGDEF"/>
    <property type="match status" value="1"/>
</dbReference>
<evidence type="ECO:0000313" key="6">
    <source>
        <dbReference type="EMBL" id="MBL4932300.1"/>
    </source>
</evidence>
<dbReference type="AlphaFoldDB" id="A0A937FE17"/>
<evidence type="ECO:0000256" key="1">
    <source>
        <dbReference type="SAM" id="Phobius"/>
    </source>
</evidence>
<proteinExistence type="predicted"/>
<dbReference type="InterPro" id="IPR037522">
    <property type="entry name" value="HD_GYP_dom"/>
</dbReference>
<dbReference type="InterPro" id="IPR029787">
    <property type="entry name" value="Nucleotide_cyclase"/>
</dbReference>
<dbReference type="Pfam" id="PF05228">
    <property type="entry name" value="CHASE4"/>
    <property type="match status" value="1"/>
</dbReference>
<evidence type="ECO:0000259" key="2">
    <source>
        <dbReference type="PROSITE" id="PS50113"/>
    </source>
</evidence>
<dbReference type="Pfam" id="PF13487">
    <property type="entry name" value="HD_5"/>
    <property type="match status" value="1"/>
</dbReference>
<dbReference type="InterPro" id="IPR003607">
    <property type="entry name" value="HD/PDEase_dom"/>
</dbReference>
<keyword evidence="1" id="KW-0472">Membrane</keyword>
<dbReference type="PANTHER" id="PTHR43155">
    <property type="entry name" value="CYCLIC DI-GMP PHOSPHODIESTERASE PA4108-RELATED"/>
    <property type="match status" value="1"/>
</dbReference>
<dbReference type="InterPro" id="IPR003660">
    <property type="entry name" value="HAMP_dom"/>
</dbReference>
<accession>A0A937FE17</accession>
<reference evidence="6" key="1">
    <citation type="submission" date="2021-01" db="EMBL/GenBank/DDBJ databases">
        <title>Genome public.</title>
        <authorList>
            <person name="Liu C."/>
            <person name="Sun Q."/>
        </authorList>
    </citation>
    <scope>NUCLEOTIDE SEQUENCE</scope>
    <source>
        <strain evidence="6">YIM B02565</strain>
    </source>
</reference>
<comment type="caution">
    <text evidence="6">The sequence shown here is derived from an EMBL/GenBank/DDBJ whole genome shotgun (WGS) entry which is preliminary data.</text>
</comment>
<dbReference type="CDD" id="cd00077">
    <property type="entry name" value="HDc"/>
    <property type="match status" value="1"/>
</dbReference>
<dbReference type="GO" id="GO:0016020">
    <property type="term" value="C:membrane"/>
    <property type="evidence" value="ECO:0007669"/>
    <property type="project" value="InterPro"/>
</dbReference>
<dbReference type="InterPro" id="IPR000700">
    <property type="entry name" value="PAS-assoc_C"/>
</dbReference>
<dbReference type="RefSeq" id="WP_202767665.1">
    <property type="nucleotide sequence ID" value="NZ_JAESWA010000022.1"/>
</dbReference>
<dbReference type="CDD" id="cd06225">
    <property type="entry name" value="HAMP"/>
    <property type="match status" value="1"/>
</dbReference>
<dbReference type="SUPFAM" id="SSF55073">
    <property type="entry name" value="Nucleotide cyclase"/>
    <property type="match status" value="1"/>
</dbReference>
<dbReference type="PROSITE" id="PS50113">
    <property type="entry name" value="PAC"/>
    <property type="match status" value="1"/>
</dbReference>
<dbReference type="InterPro" id="IPR000014">
    <property type="entry name" value="PAS"/>
</dbReference>
<dbReference type="NCBIfam" id="TIGR00229">
    <property type="entry name" value="sensory_box"/>
    <property type="match status" value="1"/>
</dbReference>
<dbReference type="SUPFAM" id="SSF55785">
    <property type="entry name" value="PYP-like sensor domain (PAS domain)"/>
    <property type="match status" value="1"/>
</dbReference>
<dbReference type="InterPro" id="IPR013655">
    <property type="entry name" value="PAS_fold_3"/>
</dbReference>
<feature type="domain" description="HD-GYP" evidence="5">
    <location>
        <begin position="622"/>
        <end position="811"/>
    </location>
</feature>
<feature type="domain" description="GGDEF" evidence="4">
    <location>
        <begin position="501"/>
        <end position="634"/>
    </location>
</feature>
<feature type="transmembrane region" description="Helical" evidence="1">
    <location>
        <begin position="7"/>
        <end position="30"/>
    </location>
</feature>
<dbReference type="PANTHER" id="PTHR43155:SF2">
    <property type="entry name" value="CYCLIC DI-GMP PHOSPHODIESTERASE PA4108"/>
    <property type="match status" value="1"/>
</dbReference>
<dbReference type="CDD" id="cd00130">
    <property type="entry name" value="PAS"/>
    <property type="match status" value="1"/>
</dbReference>
<dbReference type="Gene3D" id="3.30.450.20">
    <property type="entry name" value="PAS domain"/>
    <property type="match status" value="1"/>
</dbReference>
<sequence>MKVKQKTFSVVILSFIFMFLVTYAVFYMSYYGFIEKHKKDEVEESFQTLDYILSNEEESLKSSLLDWAFWDDTYGFINDKNDEYIKSNLDFSTLVTLNLKMMIFLDNKGNLVYSKETGIDKAISKELSNEILLKNKQIKDIGSNKSPLLLVNNKAFLVVKSKVTKSDNSADTNGYLIFVREIDNKLLTYIQKTAKTSLVFNNVSVANDIYYKDFKSLNNEVKYKKGKWSFEAYKIENDVFGEKSIMFSIETEQTNYQEYYFSIFVIGIILQILLVFVIDYIVIDKQIFKRLSKLTDFIEYVAKTKDTSLKIQLSGEDELNQLADSTNRMLMELNSAYKDIKESDDRFRIIMEATNDGYLDFYVKSREVYISPEWKAEIGYEGDNGSELFKSYISKIHPECFDRLKEKFYKVIKGEEDSFTEEFRFIKESGEIIWVSQRGKVSEKDSNGKPIRIVSTLSNITDRKKYEEQILYLSYSDKLTGIKNRTYMENVFSELNGNKESKYFIIMGDLNGLKLVNDSFGHSEGDKLIYTASKILKEACSTSDIISRWGGDEFIIVVVNKDRSYVSKLIDNIKIECIKEKEYKFNISIALGYAEKSTEYPNTEAVMCLAEKRMYRNKLMEDKSSRNSTISSLLRTLHEKHSETEQHTMRIKILSLKLGKRLGLSEDKLDELGLLALLHDIGKIGIPEQILMKPSSLTKEEFDVMKTHTEIGYRIAKSTPVFAHIADEILYHHEKYDGTGYPIGLKGEEIPLLARIINIVDSFDVMTHQRVYKEALSVEFAIEELRRCSGTQFDPYIVQEFIDLINENKIH</sequence>
<feature type="domain" description="HAMP" evidence="3">
    <location>
        <begin position="285"/>
        <end position="338"/>
    </location>
</feature>
<name>A0A937FE17_9CLOT</name>
<dbReference type="InterPro" id="IPR035965">
    <property type="entry name" value="PAS-like_dom_sf"/>
</dbReference>
<dbReference type="CDD" id="cd01949">
    <property type="entry name" value="GGDEF"/>
    <property type="match status" value="1"/>
</dbReference>